<dbReference type="AlphaFoldDB" id="A0A840HYA1"/>
<evidence type="ECO:0000313" key="1">
    <source>
        <dbReference type="EMBL" id="MBB4642364.1"/>
    </source>
</evidence>
<accession>A0A840HYA1</accession>
<sequence>MANLVRIEPSLFRADEVWFVFDDGRKCLRKTTPPEVPARSDFPCPMIRRDSIDPCFGMDGRMHDSMASYRRTLRPDGNPQGERYIELGNESLPHVEQKIDRQQRRDDIKAAIQDVKYGRVPPTPTSIEP</sequence>
<gene>
    <name evidence="1" type="ORF">HNQ99_002689</name>
</gene>
<comment type="caution">
    <text evidence="1">The sequence shown here is derived from an EMBL/GenBank/DDBJ whole genome shotgun (WGS) entry which is preliminary data.</text>
</comment>
<reference evidence="1 2" key="1">
    <citation type="submission" date="2020-08" db="EMBL/GenBank/DDBJ databases">
        <title>Genomic Encyclopedia of Type Strains, Phase IV (KMG-IV): sequencing the most valuable type-strain genomes for metagenomic binning, comparative biology and taxonomic classification.</title>
        <authorList>
            <person name="Goeker M."/>
        </authorList>
    </citation>
    <scope>NUCLEOTIDE SEQUENCE [LARGE SCALE GENOMIC DNA]</scope>
    <source>
        <strain evidence="1 2">DSM 7465</strain>
    </source>
</reference>
<evidence type="ECO:0000313" key="2">
    <source>
        <dbReference type="Proteomes" id="UP000575068"/>
    </source>
</evidence>
<name>A0A840HYA1_9SPHN</name>
<organism evidence="1 2">
    <name type="scientific">Rhizorhapis suberifaciens</name>
    <name type="common">corky root of lettuce</name>
    <dbReference type="NCBI Taxonomy" id="13656"/>
    <lineage>
        <taxon>Bacteria</taxon>
        <taxon>Pseudomonadati</taxon>
        <taxon>Pseudomonadota</taxon>
        <taxon>Alphaproteobacteria</taxon>
        <taxon>Sphingomonadales</taxon>
        <taxon>Sphingomonadaceae</taxon>
        <taxon>Rhizorhapis</taxon>
    </lineage>
</organism>
<proteinExistence type="predicted"/>
<dbReference type="RefSeq" id="WP_184476382.1">
    <property type="nucleotide sequence ID" value="NZ_JACHOV010000010.1"/>
</dbReference>
<protein>
    <submittedName>
        <fullName evidence="1">Uncharacterized protein</fullName>
    </submittedName>
</protein>
<dbReference type="EMBL" id="JACHOV010000010">
    <property type="protein sequence ID" value="MBB4642364.1"/>
    <property type="molecule type" value="Genomic_DNA"/>
</dbReference>
<dbReference type="Proteomes" id="UP000575068">
    <property type="component" value="Unassembled WGS sequence"/>
</dbReference>
<keyword evidence="2" id="KW-1185">Reference proteome</keyword>